<evidence type="ECO:0000313" key="2">
    <source>
        <dbReference type="Proteomes" id="UP000823736"/>
    </source>
</evidence>
<dbReference type="RefSeq" id="WP_209491049.1">
    <property type="nucleotide sequence ID" value="NZ_JAGGLC010000002.1"/>
</dbReference>
<comment type="caution">
    <text evidence="1">The sequence shown here is derived from an EMBL/GenBank/DDBJ whole genome shotgun (WGS) entry which is preliminary data.</text>
</comment>
<dbReference type="Proteomes" id="UP000823736">
    <property type="component" value="Unassembled WGS sequence"/>
</dbReference>
<protein>
    <submittedName>
        <fullName evidence="1">Uncharacterized protein</fullName>
    </submittedName>
</protein>
<dbReference type="EMBL" id="JAGGLC010000002">
    <property type="protein sequence ID" value="MBP1986767.1"/>
    <property type="molecule type" value="Genomic_DNA"/>
</dbReference>
<evidence type="ECO:0000313" key="1">
    <source>
        <dbReference type="EMBL" id="MBP1986767.1"/>
    </source>
</evidence>
<gene>
    <name evidence="1" type="ORF">J2753_001261</name>
</gene>
<reference evidence="1" key="1">
    <citation type="submission" date="2021-03" db="EMBL/GenBank/DDBJ databases">
        <title>Genomic Encyclopedia of Type Strains, Phase IV (KMG-IV): sequencing the most valuable type-strain genomes for metagenomic binning, comparative biology and taxonomic classification.</title>
        <authorList>
            <person name="Goeker M."/>
        </authorList>
    </citation>
    <scope>NUCLEOTIDE SEQUENCE</scope>
    <source>
        <strain evidence="1">DSM 26232</strain>
    </source>
</reference>
<sequence>MTENSIEKIDSLRESLLSYSTVKDAQFSNNAFGGSEMLDLILVAGDPGDLEERLKQAKERGARIRLNCFRAEHIPFRVRQLADEVLEADRGECSWGKQAVGA</sequence>
<keyword evidence="2" id="KW-1185">Reference proteome</keyword>
<accession>A0A8T4GUQ0</accession>
<organism evidence="1 2">
    <name type="scientific">Halolamina salifodinae</name>
    <dbReference type="NCBI Taxonomy" id="1202767"/>
    <lineage>
        <taxon>Archaea</taxon>
        <taxon>Methanobacteriati</taxon>
        <taxon>Methanobacteriota</taxon>
        <taxon>Stenosarchaea group</taxon>
        <taxon>Halobacteria</taxon>
        <taxon>Halobacteriales</taxon>
        <taxon>Haloferacaceae</taxon>
    </lineage>
</organism>
<name>A0A8T4GUQ0_9EURY</name>
<dbReference type="AlphaFoldDB" id="A0A8T4GUQ0"/>
<proteinExistence type="predicted"/>